<proteinExistence type="predicted"/>
<feature type="chain" id="PRO_5021278662" evidence="2">
    <location>
        <begin position="19"/>
        <end position="327"/>
    </location>
</feature>
<feature type="compositionally biased region" description="Basic residues" evidence="1">
    <location>
        <begin position="222"/>
        <end position="232"/>
    </location>
</feature>
<reference evidence="3 4" key="1">
    <citation type="submission" date="2019-02" db="EMBL/GenBank/DDBJ databases">
        <title>Genome sequencing of the rare red list fungi Dentipellis fragilis.</title>
        <authorList>
            <person name="Buettner E."/>
            <person name="Kellner H."/>
        </authorList>
    </citation>
    <scope>NUCLEOTIDE SEQUENCE [LARGE SCALE GENOMIC DNA]</scope>
    <source>
        <strain evidence="3 4">DSM 105465</strain>
    </source>
</reference>
<dbReference type="EMBL" id="SEOQ01000055">
    <property type="protein sequence ID" value="TFY71350.1"/>
    <property type="molecule type" value="Genomic_DNA"/>
</dbReference>
<dbReference type="Proteomes" id="UP000298327">
    <property type="component" value="Unassembled WGS sequence"/>
</dbReference>
<protein>
    <submittedName>
        <fullName evidence="3">Uncharacterized protein</fullName>
    </submittedName>
</protein>
<dbReference type="OrthoDB" id="10645385at2759"/>
<name>A0A4Y9ZB20_9AGAM</name>
<organism evidence="3 4">
    <name type="scientific">Dentipellis fragilis</name>
    <dbReference type="NCBI Taxonomy" id="205917"/>
    <lineage>
        <taxon>Eukaryota</taxon>
        <taxon>Fungi</taxon>
        <taxon>Dikarya</taxon>
        <taxon>Basidiomycota</taxon>
        <taxon>Agaricomycotina</taxon>
        <taxon>Agaricomycetes</taxon>
        <taxon>Russulales</taxon>
        <taxon>Hericiaceae</taxon>
        <taxon>Dentipellis</taxon>
    </lineage>
</organism>
<accession>A0A4Y9ZB20</accession>
<keyword evidence="4" id="KW-1185">Reference proteome</keyword>
<feature type="compositionally biased region" description="Polar residues" evidence="1">
    <location>
        <begin position="138"/>
        <end position="151"/>
    </location>
</feature>
<feature type="region of interest" description="Disordered" evidence="1">
    <location>
        <begin position="214"/>
        <end position="239"/>
    </location>
</feature>
<feature type="compositionally biased region" description="Low complexity" evidence="1">
    <location>
        <begin position="284"/>
        <end position="304"/>
    </location>
</feature>
<feature type="region of interest" description="Disordered" evidence="1">
    <location>
        <begin position="137"/>
        <end position="166"/>
    </location>
</feature>
<evidence type="ECO:0000256" key="1">
    <source>
        <dbReference type="SAM" id="MobiDB-lite"/>
    </source>
</evidence>
<sequence>MRSYAAAVALMMAAPSLAGPVRYARDSAIDVAARQKNGVGRRGSPAHLPSIVNRDTAADASVGDLAAAAPVAAKSSAKASPSAAAPHVPPVAPVPVKSSSLAAAPLPTHTTSKSSGLAIASTAVIASASTPHAVLPSSAKSLATPNPSVSAASLRPPAASGAHTSITGSAQASIPLPSGSISGFGTFRATGAVITSAIPTVSVSIDSVFRGLGPEPAPTTPHHVHPVQRRTHSSYPVGGSPAVASAVTGSVKPAAAGASTAAALSSAVPAKSVAVAASPAAASASAAPVAGKPAPAGKAGTAPANVGKRRRRVNGVPFHARSLDSLD</sequence>
<gene>
    <name evidence="3" type="ORF">EVG20_g1659</name>
</gene>
<evidence type="ECO:0000313" key="4">
    <source>
        <dbReference type="Proteomes" id="UP000298327"/>
    </source>
</evidence>
<keyword evidence="2" id="KW-0732">Signal</keyword>
<evidence type="ECO:0000256" key="2">
    <source>
        <dbReference type="SAM" id="SignalP"/>
    </source>
</evidence>
<dbReference type="AlphaFoldDB" id="A0A4Y9ZB20"/>
<evidence type="ECO:0000313" key="3">
    <source>
        <dbReference type="EMBL" id="TFY71350.1"/>
    </source>
</evidence>
<comment type="caution">
    <text evidence="3">The sequence shown here is derived from an EMBL/GenBank/DDBJ whole genome shotgun (WGS) entry which is preliminary data.</text>
</comment>
<feature type="signal peptide" evidence="2">
    <location>
        <begin position="1"/>
        <end position="18"/>
    </location>
</feature>
<feature type="region of interest" description="Disordered" evidence="1">
    <location>
        <begin position="284"/>
        <end position="327"/>
    </location>
</feature>